<feature type="transmembrane region" description="Helical" evidence="1">
    <location>
        <begin position="125"/>
        <end position="145"/>
    </location>
</feature>
<organism evidence="2 3">
    <name type="scientific">Methylophaga lonarensis MPL</name>
    <dbReference type="NCBI Taxonomy" id="1286106"/>
    <lineage>
        <taxon>Bacteria</taxon>
        <taxon>Pseudomonadati</taxon>
        <taxon>Pseudomonadota</taxon>
        <taxon>Gammaproteobacteria</taxon>
        <taxon>Thiotrichales</taxon>
        <taxon>Piscirickettsiaceae</taxon>
        <taxon>Methylophaga</taxon>
    </lineage>
</organism>
<name>M7PJB2_9GAMM</name>
<keyword evidence="1" id="KW-0812">Transmembrane</keyword>
<reference evidence="2 3" key="1">
    <citation type="journal article" date="2013" name="Genome Announc.">
        <title>Draft Genome Sequence of Methylophaga lonarensis MPLT, a Haloalkaliphilic (Non-Methane-Utilizing) Methylotroph.</title>
        <authorList>
            <person name="Shetty S.A."/>
            <person name="Marathe N.P."/>
            <person name="Munot H."/>
            <person name="Antony C.P."/>
            <person name="Dhotre D.P."/>
            <person name="Murrell J.C."/>
            <person name="Shouche Y.S."/>
        </authorList>
    </citation>
    <scope>NUCLEOTIDE SEQUENCE [LARGE SCALE GENOMIC DNA]</scope>
    <source>
        <strain evidence="2 3">MPL</strain>
    </source>
</reference>
<proteinExistence type="predicted"/>
<evidence type="ECO:0000313" key="2">
    <source>
        <dbReference type="EMBL" id="EMR13980.1"/>
    </source>
</evidence>
<keyword evidence="1" id="KW-0472">Membrane</keyword>
<comment type="caution">
    <text evidence="2">The sequence shown here is derived from an EMBL/GenBank/DDBJ whole genome shotgun (WGS) entry which is preliminary data.</text>
</comment>
<keyword evidence="3" id="KW-1185">Reference proteome</keyword>
<accession>M7PJB2</accession>
<protein>
    <submittedName>
        <fullName evidence="2">Uncharacterized protein</fullName>
    </submittedName>
</protein>
<dbReference type="AlphaFoldDB" id="M7PJB2"/>
<dbReference type="RefSeq" id="WP_009725526.1">
    <property type="nucleotide sequence ID" value="NZ_APHR01000010.1"/>
</dbReference>
<evidence type="ECO:0000313" key="3">
    <source>
        <dbReference type="Proteomes" id="UP000012019"/>
    </source>
</evidence>
<dbReference type="Proteomes" id="UP000012019">
    <property type="component" value="Unassembled WGS sequence"/>
</dbReference>
<evidence type="ECO:0000256" key="1">
    <source>
        <dbReference type="SAM" id="Phobius"/>
    </source>
</evidence>
<feature type="transmembrane region" description="Helical" evidence="1">
    <location>
        <begin position="67"/>
        <end position="87"/>
    </location>
</feature>
<feature type="transmembrane region" description="Helical" evidence="1">
    <location>
        <begin position="7"/>
        <end position="28"/>
    </location>
</feature>
<sequence length="155" mass="17694">MIKYAASAAVIAIATTYILIASFSYAIYLFPYGFTIVIASSIIPAIAVSVAWWKFRKRRPSYREKIIIVLVYWFILIFFFLMPIHVLPTLSSLASIMLNTIIYPIFLLIFFGISDRFDGNFQRAMTFFFVTGSFLFIAVTLYNGHLKITEILSVG</sequence>
<feature type="transmembrane region" description="Helical" evidence="1">
    <location>
        <begin position="34"/>
        <end position="55"/>
    </location>
</feature>
<feature type="transmembrane region" description="Helical" evidence="1">
    <location>
        <begin position="93"/>
        <end position="113"/>
    </location>
</feature>
<keyword evidence="1" id="KW-1133">Transmembrane helix</keyword>
<dbReference type="EMBL" id="APHR01000010">
    <property type="protein sequence ID" value="EMR13980.1"/>
    <property type="molecule type" value="Genomic_DNA"/>
</dbReference>
<gene>
    <name evidence="2" type="ORF">MPL1_02428</name>
</gene>